<keyword evidence="2" id="KW-1185">Reference proteome</keyword>
<dbReference type="AlphaFoldDB" id="A0A1M7ZLP4"/>
<dbReference type="EMBL" id="FRXO01000004">
    <property type="protein sequence ID" value="SHO65820.1"/>
    <property type="molecule type" value="Genomic_DNA"/>
</dbReference>
<dbReference type="Proteomes" id="UP000186406">
    <property type="component" value="Unassembled WGS sequence"/>
</dbReference>
<dbReference type="RefSeq" id="WP_073628997.1">
    <property type="nucleotide sequence ID" value="NZ_FRXO01000004.1"/>
</dbReference>
<evidence type="ECO:0000313" key="2">
    <source>
        <dbReference type="Proteomes" id="UP000186406"/>
    </source>
</evidence>
<evidence type="ECO:0000313" key="1">
    <source>
        <dbReference type="EMBL" id="SHO65820.1"/>
    </source>
</evidence>
<accession>A0A1M7ZLP4</accession>
<dbReference type="STRING" id="1123029.SAMN02745172_02467"/>
<proteinExistence type="predicted"/>
<sequence length="144" mass="15788">MTSFEARSVRLSAAVDREFGDGWRLMPRAAGADVDAPAGPDPGRAERDIRAVYVSSAERLAVPDAYDTRSDRRPGAVMGRPRLEVDARWQDAALDALHGPVDARAGDIVRREADGTHWRLGPAEPDDMGRRVFPLSRLPDEVTL</sequence>
<gene>
    <name evidence="1" type="ORF">SAMN02745172_02467</name>
</gene>
<protein>
    <submittedName>
        <fullName evidence="1">Uncharacterized protein</fullName>
    </submittedName>
</protein>
<reference evidence="1 2" key="1">
    <citation type="submission" date="2016-12" db="EMBL/GenBank/DDBJ databases">
        <authorList>
            <person name="Song W.-J."/>
            <person name="Kurnit D.M."/>
        </authorList>
    </citation>
    <scope>NUCLEOTIDE SEQUENCE [LARGE SCALE GENOMIC DNA]</scope>
    <source>
        <strain evidence="1 2">DSM 19599</strain>
    </source>
</reference>
<name>A0A1M7ZLP4_9HYPH</name>
<dbReference type="OrthoDB" id="8456426at2"/>
<organism evidence="1 2">
    <name type="scientific">Pseudoxanthobacter soli DSM 19599</name>
    <dbReference type="NCBI Taxonomy" id="1123029"/>
    <lineage>
        <taxon>Bacteria</taxon>
        <taxon>Pseudomonadati</taxon>
        <taxon>Pseudomonadota</taxon>
        <taxon>Alphaproteobacteria</taxon>
        <taxon>Hyphomicrobiales</taxon>
        <taxon>Segnochrobactraceae</taxon>
        <taxon>Pseudoxanthobacter</taxon>
    </lineage>
</organism>